<dbReference type="Gene3D" id="3.90.1200.10">
    <property type="match status" value="1"/>
</dbReference>
<sequence>MSQPPPRTSLRGHHRVWQVLRAEGEFASLGRLKAGRPRPGVQRFDPRCFLHEEDLLVRLARLGVPRIAPVYLLGPGTTRVHGYIEGEPLSALRPPGTALADREIAQLTDLFGTLAGIPPAAVEAVHRCPAALRPRTSRDFLRGLVRFTRRRVHTVHRPALGGLFTALRVDPVVLSPTGPLARDATLLTDRPFCLLHGDLHRDNLINAEADGLLWTIDWELALVGDPLYDLATHLHLMRYPPAQEHDLLSRWAREMEARLPGAAAGLSRDLPRYLAYKRVQSVFTDVTRQADAVRAAPPEELDERIAHAGAVVSTALRRAARTLGLALVPGPRAVEAVYAAFNAGLGAAPALPPAPSSQPPPGARAAGTVVPAQAAPGATRRGGPSAAWRRERSGSG</sequence>
<dbReference type="InterPro" id="IPR002575">
    <property type="entry name" value="Aminoglycoside_PTrfase"/>
</dbReference>
<organism evidence="3 6">
    <name type="scientific">Streptomyces radicis</name>
    <dbReference type="NCBI Taxonomy" id="1750517"/>
    <lineage>
        <taxon>Bacteria</taxon>
        <taxon>Bacillati</taxon>
        <taxon>Actinomycetota</taxon>
        <taxon>Actinomycetes</taxon>
        <taxon>Kitasatosporales</taxon>
        <taxon>Streptomycetaceae</taxon>
        <taxon>Streptomyces</taxon>
    </lineage>
</organism>
<reference evidence="5 6" key="1">
    <citation type="submission" date="2018-09" db="EMBL/GenBank/DDBJ databases">
        <title>Streptomyces sp. nov. DS1-2, an endophytic actinomycete isolated from roots of Dendrobium scabrilingue.</title>
        <authorList>
            <person name="Kuncharoen N."/>
            <person name="Kudo T."/>
            <person name="Ohkuma M."/>
            <person name="Yuki M."/>
            <person name="Tanasupawat S."/>
        </authorList>
    </citation>
    <scope>NUCLEOTIDE SEQUENCE [LARGE SCALE GENOMIC DNA]</scope>
    <source>
        <strain evidence="3 6">AZ1-7</strain>
        <strain evidence="4 5">DS1-2</strain>
    </source>
</reference>
<dbReference type="Proteomes" id="UP000275024">
    <property type="component" value="Unassembled WGS sequence"/>
</dbReference>
<evidence type="ECO:0000313" key="5">
    <source>
        <dbReference type="Proteomes" id="UP000268652"/>
    </source>
</evidence>
<accession>A0A3A9WPR6</accession>
<keyword evidence="5" id="KW-1185">Reference proteome</keyword>
<evidence type="ECO:0000256" key="1">
    <source>
        <dbReference type="SAM" id="MobiDB-lite"/>
    </source>
</evidence>
<dbReference type="InterPro" id="IPR052077">
    <property type="entry name" value="CcrZ_PhaseVar_Mediator"/>
</dbReference>
<feature type="region of interest" description="Disordered" evidence="1">
    <location>
        <begin position="351"/>
        <end position="396"/>
    </location>
</feature>
<dbReference type="EMBL" id="RBDY01000007">
    <property type="protein sequence ID" value="RKN23393.1"/>
    <property type="molecule type" value="Genomic_DNA"/>
</dbReference>
<dbReference type="Proteomes" id="UP000268652">
    <property type="component" value="Unassembled WGS sequence"/>
</dbReference>
<dbReference type="PANTHER" id="PTHR40086:SF1">
    <property type="entry name" value="CELL CYCLE REGULATOR CCRZ"/>
    <property type="match status" value="1"/>
</dbReference>
<dbReference type="EMBL" id="RBDX01000007">
    <property type="protein sequence ID" value="RKN09756.1"/>
    <property type="molecule type" value="Genomic_DNA"/>
</dbReference>
<evidence type="ECO:0000313" key="4">
    <source>
        <dbReference type="EMBL" id="RKN23393.1"/>
    </source>
</evidence>
<dbReference type="PANTHER" id="PTHR40086">
    <property type="entry name" value="PHOSPHOTRANSFERASE YTMP-RELATED"/>
    <property type="match status" value="1"/>
</dbReference>
<gene>
    <name evidence="4" type="ORF">D7318_12925</name>
    <name evidence="3" type="ORF">D7319_11970</name>
</gene>
<evidence type="ECO:0000259" key="2">
    <source>
        <dbReference type="Pfam" id="PF01636"/>
    </source>
</evidence>
<feature type="compositionally biased region" description="Pro residues" evidence="1">
    <location>
        <begin position="351"/>
        <end position="362"/>
    </location>
</feature>
<proteinExistence type="predicted"/>
<feature type="domain" description="Aminoglycoside phosphotransferase" evidence="2">
    <location>
        <begin position="51"/>
        <end position="253"/>
    </location>
</feature>
<dbReference type="OrthoDB" id="3454210at2"/>
<dbReference type="SUPFAM" id="SSF56112">
    <property type="entry name" value="Protein kinase-like (PK-like)"/>
    <property type="match status" value="1"/>
</dbReference>
<dbReference type="GO" id="GO:0016740">
    <property type="term" value="F:transferase activity"/>
    <property type="evidence" value="ECO:0007669"/>
    <property type="project" value="UniProtKB-KW"/>
</dbReference>
<dbReference type="AlphaFoldDB" id="A0A3A9WPR6"/>
<evidence type="ECO:0000313" key="3">
    <source>
        <dbReference type="EMBL" id="RKN09756.1"/>
    </source>
</evidence>
<dbReference type="InterPro" id="IPR011009">
    <property type="entry name" value="Kinase-like_dom_sf"/>
</dbReference>
<protein>
    <submittedName>
        <fullName evidence="3">Aminoglycoside phosphotransferase family protein</fullName>
    </submittedName>
</protein>
<comment type="caution">
    <text evidence="3">The sequence shown here is derived from an EMBL/GenBank/DDBJ whole genome shotgun (WGS) entry which is preliminary data.</text>
</comment>
<evidence type="ECO:0000313" key="6">
    <source>
        <dbReference type="Proteomes" id="UP000275024"/>
    </source>
</evidence>
<name>A0A3A9WPR6_9ACTN</name>
<keyword evidence="3" id="KW-0808">Transferase</keyword>
<dbReference type="Pfam" id="PF01636">
    <property type="entry name" value="APH"/>
    <property type="match status" value="1"/>
</dbReference>